<protein>
    <submittedName>
        <fullName evidence="3">Glycosyl transferase</fullName>
    </submittedName>
</protein>
<dbReference type="GeneID" id="25152551"/>
<dbReference type="InterPro" id="IPR028098">
    <property type="entry name" value="Glyco_trans_4-like_N"/>
</dbReference>
<dbReference type="InterPro" id="IPR001296">
    <property type="entry name" value="Glyco_trans_1"/>
</dbReference>
<keyword evidence="3" id="KW-0808">Transferase</keyword>
<evidence type="ECO:0000313" key="4">
    <source>
        <dbReference type="Proteomes" id="UP000029980"/>
    </source>
</evidence>
<accession>A0A097QSR5</accession>
<feature type="domain" description="Glycosyltransferase subfamily 4-like N-terminal" evidence="2">
    <location>
        <begin position="15"/>
        <end position="165"/>
    </location>
</feature>
<dbReference type="CDD" id="cd03801">
    <property type="entry name" value="GT4_PimA-like"/>
    <property type="match status" value="1"/>
</dbReference>
<sequence length="353" mass="40390">MRVLIVSPYFYPEGGGLERYAYEMVKELSKENEVVVVCSTKEADRHEKIGKIEVLRKKPDFILSNTPIRLFLPFELLKMMKRENFELLIAHTPVPFFADVASFVATLLKKPVVIVYHSGELKKGSWVDLLAGLYERTVEKITLKNARLVSVSRYVQRVLWKKGFYSKVKYPKVSEEFLLAKPDFKGEGNVILFVGQLGKFHRWKNLDLLLRALVLVKREIPNVRLIIIGDGDLRGYYEELSRELGLESNVRFLGFVSKKELIENYKKARLLVLPSSKSEAFGMVVLEALALGTPVITSKAGEFPVIVEEKKNGLLAELDEKDLAENILLLLNDEKTRRKMAIIGRKTVRRFTS</sequence>
<dbReference type="HOGENOM" id="CLU_009583_2_1_2"/>
<feature type="domain" description="Glycosyl transferase family 1" evidence="1">
    <location>
        <begin position="178"/>
        <end position="346"/>
    </location>
</feature>
<dbReference type="InterPro" id="IPR050194">
    <property type="entry name" value="Glycosyltransferase_grp1"/>
</dbReference>
<reference evidence="3 4" key="1">
    <citation type="journal article" date="2015" name="Int. J. Syst. Evol. Microbiol.">
        <title>Thermococcus eurythermalis sp. nov., a conditional piezophilic hyperthermophilic archaeon with a wide temperature range isolated from an oil-immersed chimney in the Guaymas Basin.</title>
        <authorList>
            <person name="Zhao W."/>
            <person name="Zeng X."/>
            <person name="Xiao X."/>
        </authorList>
    </citation>
    <scope>NUCLEOTIDE SEQUENCE [LARGE SCALE GENOMIC DNA]</scope>
    <source>
        <strain evidence="3 4">A501</strain>
    </source>
</reference>
<dbReference type="Pfam" id="PF13439">
    <property type="entry name" value="Glyco_transf_4"/>
    <property type="match status" value="1"/>
</dbReference>
<organism evidence="3 4">
    <name type="scientific">Thermococcus eurythermalis</name>
    <dbReference type="NCBI Taxonomy" id="1505907"/>
    <lineage>
        <taxon>Archaea</taxon>
        <taxon>Methanobacteriati</taxon>
        <taxon>Methanobacteriota</taxon>
        <taxon>Thermococci</taxon>
        <taxon>Thermococcales</taxon>
        <taxon>Thermococcaceae</taxon>
        <taxon>Thermococcus</taxon>
    </lineage>
</organism>
<dbReference type="RefSeq" id="WP_050002513.1">
    <property type="nucleotide sequence ID" value="NZ_CP008887.1"/>
</dbReference>
<dbReference type="Pfam" id="PF00534">
    <property type="entry name" value="Glycos_transf_1"/>
    <property type="match status" value="1"/>
</dbReference>
<proteinExistence type="predicted"/>
<evidence type="ECO:0000259" key="1">
    <source>
        <dbReference type="Pfam" id="PF00534"/>
    </source>
</evidence>
<dbReference type="GO" id="GO:0016757">
    <property type="term" value="F:glycosyltransferase activity"/>
    <property type="evidence" value="ECO:0007669"/>
    <property type="project" value="InterPro"/>
</dbReference>
<keyword evidence="4" id="KW-1185">Reference proteome</keyword>
<dbReference type="PANTHER" id="PTHR45947:SF3">
    <property type="entry name" value="SULFOQUINOVOSYL TRANSFERASE SQD2"/>
    <property type="match status" value="1"/>
</dbReference>
<dbReference type="KEGG" id="teu:TEU_03755"/>
<dbReference type="Gene3D" id="3.40.50.2000">
    <property type="entry name" value="Glycogen Phosphorylase B"/>
    <property type="match status" value="2"/>
</dbReference>
<evidence type="ECO:0000259" key="2">
    <source>
        <dbReference type="Pfam" id="PF13439"/>
    </source>
</evidence>
<dbReference type="STRING" id="1505907.TEU_03755"/>
<evidence type="ECO:0000313" key="3">
    <source>
        <dbReference type="EMBL" id="AIU69533.1"/>
    </source>
</evidence>
<gene>
    <name evidence="3" type="ORF">TEU_03755</name>
</gene>
<dbReference type="PANTHER" id="PTHR45947">
    <property type="entry name" value="SULFOQUINOVOSYL TRANSFERASE SQD2"/>
    <property type="match status" value="1"/>
</dbReference>
<dbReference type="OrthoDB" id="132546at2157"/>
<dbReference type="SUPFAM" id="SSF53756">
    <property type="entry name" value="UDP-Glycosyltransferase/glycogen phosphorylase"/>
    <property type="match status" value="1"/>
</dbReference>
<dbReference type="EMBL" id="CP008887">
    <property type="protein sequence ID" value="AIU69533.1"/>
    <property type="molecule type" value="Genomic_DNA"/>
</dbReference>
<dbReference type="AlphaFoldDB" id="A0A097QSR5"/>
<dbReference type="Proteomes" id="UP000029980">
    <property type="component" value="Chromosome"/>
</dbReference>
<name>A0A097QSR5_9EURY</name>